<keyword evidence="1" id="KW-0812">Transmembrane</keyword>
<sequence>MSKTTNNILNLITSISLLLLVYSLFILRGIQPEGYAVDIYEQLPFHFYLTLLFCYVSACVLLLAYRKMSAVLILLLVHTTVLITPHMLGYVSIGRGDEFTYLGLAGEGSFCNLSGFSNLSPTGPLLVSALAQVSGLETSALSYFLPVFFSIMFITGMFLFYRIFMSREKLVLTAFLSSLIPYFGHFQTSSVPYYLCFCLIPLYLLVLRKVISDKDRAMAVCLLFMIPLIPLAHPFIFAYLACFSLSLVFSSKILKLGFVRKTLSLNSLFSDASHPAGKKMPIFVFLSLISVGFLLCVKYILQFFDISISSLILRTKMLVTAGFSTFPSTENGFFEFVHLFNLYYGKYYIPLIFILINSVIVWQNRKRFCHHFVRRYPRFLVLYIITFFLELAFLLNPFIPYPPDKFANLSFIIFAQIPLLGYSLYIIFLRKGYTLGLGSAVLVLCLLWTLGFFTCFSSPYTGGVSEAISENEADGIQWLSGVRETYPYIMSCTDKYGIVTQPDVLSNISQPTGLVEASQKSLYASKNDSDGSSMEKVAENEPFYVAETTFSKALSARKLEFNETSVSADGKVLKPQATYPAYKIYDSLNIEIYEYVP</sequence>
<feature type="transmembrane region" description="Helical" evidence="1">
    <location>
        <begin position="308"/>
        <end position="327"/>
    </location>
</feature>
<feature type="transmembrane region" description="Helical" evidence="1">
    <location>
        <begin position="72"/>
        <end position="93"/>
    </location>
</feature>
<feature type="transmembrane region" description="Helical" evidence="1">
    <location>
        <begin position="407"/>
        <end position="428"/>
    </location>
</feature>
<dbReference type="EMBL" id="CP009526">
    <property type="protein sequence ID" value="AKB52872.1"/>
    <property type="molecule type" value="Genomic_DNA"/>
</dbReference>
<gene>
    <name evidence="2" type="ORF">MSBRW_3619</name>
</gene>
<proteinExistence type="predicted"/>
<feature type="transmembrane region" description="Helical" evidence="1">
    <location>
        <begin position="376"/>
        <end position="395"/>
    </location>
</feature>
<dbReference type="Proteomes" id="UP000033038">
    <property type="component" value="Chromosome"/>
</dbReference>
<feature type="transmembrane region" description="Helical" evidence="1">
    <location>
        <begin position="143"/>
        <end position="163"/>
    </location>
</feature>
<protein>
    <recommendedName>
        <fullName evidence="4">Glycosyltransferase RgtA/B/C/D-like domain-containing protein</fullName>
    </recommendedName>
</protein>
<evidence type="ECO:0000313" key="3">
    <source>
        <dbReference type="Proteomes" id="UP000033038"/>
    </source>
</evidence>
<keyword evidence="1" id="KW-1133">Transmembrane helix</keyword>
<dbReference type="KEGG" id="mbw:MSBRW_3619"/>
<dbReference type="GeneID" id="24825256"/>
<keyword evidence="1" id="KW-0472">Membrane</keyword>
<feature type="transmembrane region" description="Helical" evidence="1">
    <location>
        <begin position="435"/>
        <end position="453"/>
    </location>
</feature>
<feature type="transmembrane region" description="Helical" evidence="1">
    <location>
        <begin position="7"/>
        <end position="25"/>
    </location>
</feature>
<organism evidence="2 3">
    <name type="scientific">Methanosarcina barkeri str. Wiesmoor</name>
    <dbReference type="NCBI Taxonomy" id="1434109"/>
    <lineage>
        <taxon>Archaea</taxon>
        <taxon>Methanobacteriati</taxon>
        <taxon>Methanobacteriota</taxon>
        <taxon>Stenosarchaea group</taxon>
        <taxon>Methanomicrobia</taxon>
        <taxon>Methanosarcinales</taxon>
        <taxon>Methanosarcinaceae</taxon>
        <taxon>Methanosarcina</taxon>
    </lineage>
</organism>
<evidence type="ECO:0008006" key="4">
    <source>
        <dbReference type="Google" id="ProtNLM"/>
    </source>
</evidence>
<reference evidence="2 3" key="1">
    <citation type="submission" date="2014-07" db="EMBL/GenBank/DDBJ databases">
        <title>Methanogenic archaea and the global carbon cycle.</title>
        <authorList>
            <person name="Henriksen J.R."/>
            <person name="Luke J."/>
            <person name="Reinhart S."/>
            <person name="Benedict M.N."/>
            <person name="Youngblut N.D."/>
            <person name="Metcalf M.E."/>
            <person name="Whitaker R.J."/>
            <person name="Metcalf W.W."/>
        </authorList>
    </citation>
    <scope>NUCLEOTIDE SEQUENCE [LARGE SCALE GENOMIC DNA]</scope>
    <source>
        <strain evidence="2 3">Wiesmoor</strain>
    </source>
</reference>
<dbReference type="HOGENOM" id="CLU_040131_0_0_2"/>
<dbReference type="AlphaFoldDB" id="A0A0E3QQD6"/>
<feature type="transmembrane region" description="Helical" evidence="1">
    <location>
        <begin position="191"/>
        <end position="207"/>
    </location>
</feature>
<name>A0A0E3QQD6_METBA</name>
<evidence type="ECO:0000313" key="2">
    <source>
        <dbReference type="EMBL" id="AKB52872.1"/>
    </source>
</evidence>
<feature type="transmembrane region" description="Helical" evidence="1">
    <location>
        <begin position="219"/>
        <end position="249"/>
    </location>
</feature>
<feature type="transmembrane region" description="Helical" evidence="1">
    <location>
        <begin position="347"/>
        <end position="364"/>
    </location>
</feature>
<dbReference type="PATRIC" id="fig|1434109.4.peg.4675"/>
<accession>A0A0E3QQD6</accession>
<dbReference type="RefSeq" id="WP_011306119.1">
    <property type="nucleotide sequence ID" value="NZ_CP009526.1"/>
</dbReference>
<evidence type="ECO:0000256" key="1">
    <source>
        <dbReference type="SAM" id="Phobius"/>
    </source>
</evidence>
<feature type="transmembrane region" description="Helical" evidence="1">
    <location>
        <begin position="45"/>
        <end position="65"/>
    </location>
</feature>
<feature type="transmembrane region" description="Helical" evidence="1">
    <location>
        <begin position="282"/>
        <end position="301"/>
    </location>
</feature>